<evidence type="ECO:0000313" key="2">
    <source>
        <dbReference type="Proteomes" id="UP001420932"/>
    </source>
</evidence>
<dbReference type="Proteomes" id="UP001420932">
    <property type="component" value="Unassembled WGS sequence"/>
</dbReference>
<reference evidence="1 2" key="1">
    <citation type="submission" date="2024-01" db="EMBL/GenBank/DDBJ databases">
        <title>Genome assemblies of Stephania.</title>
        <authorList>
            <person name="Yang L."/>
        </authorList>
    </citation>
    <scope>NUCLEOTIDE SEQUENCE [LARGE SCALE GENOMIC DNA]</scope>
    <source>
        <strain evidence="1">YNDBR</strain>
        <tissue evidence="1">Leaf</tissue>
    </source>
</reference>
<name>A0AAP0EYL3_9MAGN</name>
<comment type="caution">
    <text evidence="1">The sequence shown here is derived from an EMBL/GenBank/DDBJ whole genome shotgun (WGS) entry which is preliminary data.</text>
</comment>
<evidence type="ECO:0000313" key="1">
    <source>
        <dbReference type="EMBL" id="KAK9098273.1"/>
    </source>
</evidence>
<protein>
    <submittedName>
        <fullName evidence="1">Uncharacterized protein</fullName>
    </submittedName>
</protein>
<sequence>MSWNNPNRMDVVGNSKILSSLGNVVDFKTDFRSRHISSSHRSTLITQEQ</sequence>
<accession>A0AAP0EYL3</accession>
<proteinExistence type="predicted"/>
<organism evidence="1 2">
    <name type="scientific">Stephania yunnanensis</name>
    <dbReference type="NCBI Taxonomy" id="152371"/>
    <lineage>
        <taxon>Eukaryota</taxon>
        <taxon>Viridiplantae</taxon>
        <taxon>Streptophyta</taxon>
        <taxon>Embryophyta</taxon>
        <taxon>Tracheophyta</taxon>
        <taxon>Spermatophyta</taxon>
        <taxon>Magnoliopsida</taxon>
        <taxon>Ranunculales</taxon>
        <taxon>Menispermaceae</taxon>
        <taxon>Menispermoideae</taxon>
        <taxon>Cissampelideae</taxon>
        <taxon>Stephania</taxon>
    </lineage>
</organism>
<gene>
    <name evidence="1" type="ORF">Syun_025318</name>
</gene>
<keyword evidence="2" id="KW-1185">Reference proteome</keyword>
<dbReference type="AlphaFoldDB" id="A0AAP0EYL3"/>
<dbReference type="EMBL" id="JBBNAF010000011">
    <property type="protein sequence ID" value="KAK9098273.1"/>
    <property type="molecule type" value="Genomic_DNA"/>
</dbReference>